<name>A0ABR3XBP6_9EURO</name>
<evidence type="ECO:0000256" key="4">
    <source>
        <dbReference type="ARBA" id="ARBA00023242"/>
    </source>
</evidence>
<dbReference type="Pfam" id="PF02301">
    <property type="entry name" value="HORMA"/>
    <property type="match status" value="1"/>
</dbReference>
<accession>A0ABR3XBP6</accession>
<evidence type="ECO:0000256" key="6">
    <source>
        <dbReference type="SAM" id="MobiDB-lite"/>
    </source>
</evidence>
<evidence type="ECO:0000259" key="7">
    <source>
        <dbReference type="PROSITE" id="PS50815"/>
    </source>
</evidence>
<dbReference type="SUPFAM" id="SSF57903">
    <property type="entry name" value="FYVE/PHD zinc finger"/>
    <property type="match status" value="1"/>
</dbReference>
<evidence type="ECO:0000313" key="9">
    <source>
        <dbReference type="Proteomes" id="UP001583193"/>
    </source>
</evidence>
<dbReference type="EMBL" id="JAVDPF010000022">
    <property type="protein sequence ID" value="KAL1873353.1"/>
    <property type="molecule type" value="Genomic_DNA"/>
</dbReference>
<comment type="caution">
    <text evidence="8">The sequence shown here is derived from an EMBL/GenBank/DDBJ whole genome shotgun (WGS) entry which is preliminary data.</text>
</comment>
<evidence type="ECO:0000256" key="3">
    <source>
        <dbReference type="ARBA" id="ARBA00022454"/>
    </source>
</evidence>
<feature type="region of interest" description="Disordered" evidence="6">
    <location>
        <begin position="753"/>
        <end position="795"/>
    </location>
</feature>
<feature type="compositionally biased region" description="Polar residues" evidence="6">
    <location>
        <begin position="661"/>
        <end position="671"/>
    </location>
</feature>
<dbReference type="InterPro" id="IPR013083">
    <property type="entry name" value="Znf_RING/FYVE/PHD"/>
</dbReference>
<dbReference type="PANTHER" id="PTHR48225">
    <property type="entry name" value="HORMA DOMAIN-CONTAINING PROTEIN 1"/>
    <property type="match status" value="1"/>
</dbReference>
<feature type="compositionally biased region" description="Basic and acidic residues" evidence="6">
    <location>
        <begin position="30"/>
        <end position="41"/>
    </location>
</feature>
<organism evidence="8 9">
    <name type="scientific">Paecilomyces lecythidis</name>
    <dbReference type="NCBI Taxonomy" id="3004212"/>
    <lineage>
        <taxon>Eukaryota</taxon>
        <taxon>Fungi</taxon>
        <taxon>Dikarya</taxon>
        <taxon>Ascomycota</taxon>
        <taxon>Pezizomycotina</taxon>
        <taxon>Eurotiomycetes</taxon>
        <taxon>Eurotiomycetidae</taxon>
        <taxon>Eurotiales</taxon>
        <taxon>Thermoascaceae</taxon>
        <taxon>Paecilomyces</taxon>
    </lineage>
</organism>
<comment type="subcellular location">
    <subcellularLocation>
        <location evidence="2">Chromosome</location>
    </subcellularLocation>
    <subcellularLocation>
        <location evidence="1">Nucleus</location>
    </subcellularLocation>
</comment>
<feature type="domain" description="HORMA" evidence="7">
    <location>
        <begin position="56"/>
        <end position="323"/>
    </location>
</feature>
<feature type="region of interest" description="Disordered" evidence="6">
    <location>
        <begin position="661"/>
        <end position="708"/>
    </location>
</feature>
<dbReference type="PROSITE" id="PS50815">
    <property type="entry name" value="HORMA"/>
    <property type="match status" value="1"/>
</dbReference>
<dbReference type="Gene3D" id="3.30.900.10">
    <property type="entry name" value="HORMA domain"/>
    <property type="match status" value="1"/>
</dbReference>
<keyword evidence="9" id="KW-1185">Reference proteome</keyword>
<dbReference type="InterPro" id="IPR003511">
    <property type="entry name" value="HORMA_dom"/>
</dbReference>
<dbReference type="PANTHER" id="PTHR48225:SF7">
    <property type="entry name" value="MEIOSIS-SPECIFIC PROTEIN HOP1"/>
    <property type="match status" value="1"/>
</dbReference>
<dbReference type="SUPFAM" id="SSF56019">
    <property type="entry name" value="The spindle assembly checkpoint protein mad2"/>
    <property type="match status" value="1"/>
</dbReference>
<dbReference type="Proteomes" id="UP001583193">
    <property type="component" value="Unassembled WGS sequence"/>
</dbReference>
<dbReference type="Pfam" id="PF20826">
    <property type="entry name" value="PHD_5"/>
    <property type="match status" value="1"/>
</dbReference>
<evidence type="ECO:0000256" key="5">
    <source>
        <dbReference type="ARBA" id="ARBA00023254"/>
    </source>
</evidence>
<dbReference type="InterPro" id="IPR036570">
    <property type="entry name" value="HORMA_dom_sf"/>
</dbReference>
<gene>
    <name evidence="8" type="ORF">Plec18167_006403</name>
</gene>
<proteinExistence type="predicted"/>
<evidence type="ECO:0000256" key="2">
    <source>
        <dbReference type="ARBA" id="ARBA00004286"/>
    </source>
</evidence>
<sequence>MVRIKYVEPRVAQPQTGTPRTLGANPPKSAQKEQLDQSRTIERPLISKQSQVVRQKQSQELVQIMLHVSFGTLFYLREFLPLQCFEERDLRLAHKENNLSYRQFVNGKTSMMEYDEQRERGFGQGKRGQPLKILVRNRDAKADELLDLLEGGIFDALDKSFLEAIQLTVILDEAHPENVLESYTFSFKYTGANGAADRRLASVSLASTDCVADMKTTQAARLGLEMIIRRLITLSTFLPVLPSTVILCYPDIFILASNSLFPDKRSLGIHLFYTEDCPRDYEPAGFTTAADERICFPCNEDWQKQTQSCGAMDSGYHTVGLKVTSLKWTGPEQDGSENVAQVPSNLQYTDDISRTEEIGISSNDAMQIGTEQSMCSHEFTEVAQRLTRADSSQESTQARHDAEEKLRLQKMMLMTSSIPDGELVPTQQLDHSRNINLWDKNSPDVLEDLQLSETKASQIRQHISLLELDNRGNNGNVAAKVIRCQCTWNGEEPNMIKCSFCHTYQHSLCYGFINPTDPRLPETHACYRCLLEPSEPSLIPELNTLVLLRRALKIIMEDGYPHRISVFSQKLHCNGQTVVQVENLLRKQGFIRPTPGNKSRGFLATGLPKYTIPQSPEHKSRIQREIFNPVAKIEHYYIRNPTKASASLTGTALLPQHSMSFTSEENGQPQPRSLGDQDEESKGYQSSDDELTDVIDKSQSPKRKVPAREASDLYDLYTSSQMSMPASIPTHLSVDGNATRTQNLAMLSTSGVLKKRSTDSTAAETNMDRPEKRRKMSAAAKHVDVGVMSTDEDSS</sequence>
<keyword evidence="4" id="KW-0539">Nucleus</keyword>
<protein>
    <recommendedName>
        <fullName evidence="7">HORMA domain-containing protein</fullName>
    </recommendedName>
</protein>
<dbReference type="Gene3D" id="3.30.40.10">
    <property type="entry name" value="Zinc/RING finger domain, C3HC4 (zinc finger)"/>
    <property type="match status" value="1"/>
</dbReference>
<dbReference type="CDD" id="cd15558">
    <property type="entry name" value="PHD_Hop1p_like"/>
    <property type="match status" value="1"/>
</dbReference>
<evidence type="ECO:0000313" key="8">
    <source>
        <dbReference type="EMBL" id="KAL1873353.1"/>
    </source>
</evidence>
<feature type="region of interest" description="Disordered" evidence="6">
    <location>
        <begin position="8"/>
        <end position="41"/>
    </location>
</feature>
<keyword evidence="3" id="KW-0158">Chromosome</keyword>
<dbReference type="InterPro" id="IPR011011">
    <property type="entry name" value="Znf_FYVE_PHD"/>
</dbReference>
<keyword evidence="5" id="KW-0469">Meiosis</keyword>
<reference evidence="8 9" key="1">
    <citation type="journal article" date="2024" name="IMA Fungus">
        <title>IMA Genome - F19 : A genome assembly and annotation guide to empower mycologists, including annotated draft genome sequences of Ceratocystis pirilliformis, Diaporthe australafricana, Fusarium ophioides, Paecilomyces lecythidis, and Sporothrix stenoceras.</title>
        <authorList>
            <person name="Aylward J."/>
            <person name="Wilson A.M."/>
            <person name="Visagie C.M."/>
            <person name="Spraker J."/>
            <person name="Barnes I."/>
            <person name="Buitendag C."/>
            <person name="Ceriani C."/>
            <person name="Del Mar Angel L."/>
            <person name="du Plessis D."/>
            <person name="Fuchs T."/>
            <person name="Gasser K."/>
            <person name="Kramer D."/>
            <person name="Li W."/>
            <person name="Munsamy K."/>
            <person name="Piso A."/>
            <person name="Price J.L."/>
            <person name="Sonnekus B."/>
            <person name="Thomas C."/>
            <person name="van der Nest A."/>
            <person name="van Dijk A."/>
            <person name="van Heerden A."/>
            <person name="van Vuuren N."/>
            <person name="Yilmaz N."/>
            <person name="Duong T.A."/>
            <person name="van der Merwe N.A."/>
            <person name="Wingfield M.J."/>
            <person name="Wingfield B.D."/>
        </authorList>
    </citation>
    <scope>NUCLEOTIDE SEQUENCE [LARGE SCALE GENOMIC DNA]</scope>
    <source>
        <strain evidence="8 9">CMW 18167</strain>
    </source>
</reference>
<dbReference type="InterPro" id="IPR051294">
    <property type="entry name" value="HORMA_MeioticProgression"/>
</dbReference>
<evidence type="ECO:0000256" key="1">
    <source>
        <dbReference type="ARBA" id="ARBA00004123"/>
    </source>
</evidence>